<reference evidence="3" key="1">
    <citation type="journal article" date="2015" name="PLoS Genet.">
        <title>Genome Sequence and Transcriptome Analyses of Chrysochromulina tobin: Metabolic Tools for Enhanced Algal Fitness in the Prominent Order Prymnesiales (Haptophyceae).</title>
        <authorList>
            <person name="Hovde B.T."/>
            <person name="Deodato C.R."/>
            <person name="Hunsperger H.M."/>
            <person name="Ryken S.A."/>
            <person name="Yost W."/>
            <person name="Jha R.K."/>
            <person name="Patterson J."/>
            <person name="Monnat R.J. Jr."/>
            <person name="Barlow S.B."/>
            <person name="Starkenburg S.R."/>
            <person name="Cattolico R.A."/>
        </authorList>
    </citation>
    <scope>NUCLEOTIDE SEQUENCE</scope>
    <source>
        <strain evidence="3">CCMP291</strain>
    </source>
</reference>
<protein>
    <recommendedName>
        <fullName evidence="1">PDZ domain-containing protein</fullName>
    </recommendedName>
</protein>
<dbReference type="SUPFAM" id="SSF50156">
    <property type="entry name" value="PDZ domain-like"/>
    <property type="match status" value="1"/>
</dbReference>
<dbReference type="AlphaFoldDB" id="A0A0M0JG95"/>
<dbReference type="PROSITE" id="PS50106">
    <property type="entry name" value="PDZ"/>
    <property type="match status" value="1"/>
</dbReference>
<keyword evidence="3" id="KW-1185">Reference proteome</keyword>
<dbReference type="InterPro" id="IPR036034">
    <property type="entry name" value="PDZ_sf"/>
</dbReference>
<dbReference type="SMART" id="SM00228">
    <property type="entry name" value="PDZ"/>
    <property type="match status" value="1"/>
</dbReference>
<proteinExistence type="predicted"/>
<feature type="domain" description="PDZ" evidence="1">
    <location>
        <begin position="48"/>
        <end position="128"/>
    </location>
</feature>
<gene>
    <name evidence="2" type="ORF">Ctob_008964</name>
</gene>
<accession>A0A0M0JG95</accession>
<evidence type="ECO:0000313" key="3">
    <source>
        <dbReference type="Proteomes" id="UP000037460"/>
    </source>
</evidence>
<dbReference type="EMBL" id="JWZX01002981">
    <property type="protein sequence ID" value="KOO25387.1"/>
    <property type="molecule type" value="Genomic_DNA"/>
</dbReference>
<name>A0A0M0JG95_9EUKA</name>
<evidence type="ECO:0000259" key="1">
    <source>
        <dbReference type="PROSITE" id="PS50106"/>
    </source>
</evidence>
<organism evidence="2 3">
    <name type="scientific">Chrysochromulina tobinii</name>
    <dbReference type="NCBI Taxonomy" id="1460289"/>
    <lineage>
        <taxon>Eukaryota</taxon>
        <taxon>Haptista</taxon>
        <taxon>Haptophyta</taxon>
        <taxon>Prymnesiophyceae</taxon>
        <taxon>Prymnesiales</taxon>
        <taxon>Chrysochromulinaceae</taxon>
        <taxon>Chrysochromulina</taxon>
    </lineage>
</organism>
<dbReference type="Proteomes" id="UP000037460">
    <property type="component" value="Unassembled WGS sequence"/>
</dbReference>
<dbReference type="InterPro" id="IPR001478">
    <property type="entry name" value="PDZ"/>
</dbReference>
<evidence type="ECO:0000313" key="2">
    <source>
        <dbReference type="EMBL" id="KOO25387.1"/>
    </source>
</evidence>
<comment type="caution">
    <text evidence="2">The sequence shown here is derived from an EMBL/GenBank/DDBJ whole genome shotgun (WGS) entry which is preliminary data.</text>
</comment>
<dbReference type="Gene3D" id="2.30.42.10">
    <property type="match status" value="1"/>
</dbReference>
<sequence length="136" mass="14315">MASAWICGPVDTLLHEGRLDEAIQAGWLGDADELALLNGTFPGATTHVVTISRADGQLGLYMSLDTGAPLIDEVVVGGAAHKAGGLQEWDCISAVEGRPVFTLQATLKALSAVPMNQPTIRLQLVVRRRPLCGGSR</sequence>